<dbReference type="PANTHER" id="PTHR16056">
    <property type="entry name" value="REGULATOR OF MICROTUBULE DYNAMICS PROTEIN"/>
    <property type="match status" value="1"/>
</dbReference>
<proteinExistence type="predicted"/>
<protein>
    <recommendedName>
        <fullName evidence="7">Regulator of microtubule dynamics protein 1</fullName>
    </recommendedName>
    <alternativeName>
        <fullName evidence="8">Protein FAM82B</fullName>
    </alternativeName>
</protein>
<feature type="signal peptide" evidence="9">
    <location>
        <begin position="1"/>
        <end position="18"/>
    </location>
</feature>
<keyword evidence="6" id="KW-0206">Cytoskeleton</keyword>
<keyword evidence="3" id="KW-0963">Cytoplasm</keyword>
<evidence type="ECO:0000313" key="11">
    <source>
        <dbReference type="Proteomes" id="UP001595906"/>
    </source>
</evidence>
<feature type="chain" id="PRO_5045613315" description="Regulator of microtubule dynamics protein 1" evidence="9">
    <location>
        <begin position="19"/>
        <end position="250"/>
    </location>
</feature>
<dbReference type="RefSeq" id="WP_379012305.1">
    <property type="nucleotide sequence ID" value="NZ_JBHSDC010000002.1"/>
</dbReference>
<accession>A0ABV8PVX8</accession>
<dbReference type="Gene3D" id="1.25.40.10">
    <property type="entry name" value="Tetratricopeptide repeat domain"/>
    <property type="match status" value="1"/>
</dbReference>
<keyword evidence="4" id="KW-0677">Repeat</keyword>
<dbReference type="Pfam" id="PF21033">
    <property type="entry name" value="RMD1-3"/>
    <property type="match status" value="1"/>
</dbReference>
<dbReference type="InterPro" id="IPR049039">
    <property type="entry name" value="RMD1-3_a_helical_rpt"/>
</dbReference>
<evidence type="ECO:0000256" key="1">
    <source>
        <dbReference type="ARBA" id="ARBA00004245"/>
    </source>
</evidence>
<comment type="subunit">
    <text evidence="2">Interacts with microtubules.</text>
</comment>
<dbReference type="InterPro" id="IPR011990">
    <property type="entry name" value="TPR-like_helical_dom_sf"/>
</dbReference>
<keyword evidence="5" id="KW-0802">TPR repeat</keyword>
<keyword evidence="11" id="KW-1185">Reference proteome</keyword>
<evidence type="ECO:0000256" key="6">
    <source>
        <dbReference type="ARBA" id="ARBA00023212"/>
    </source>
</evidence>
<evidence type="ECO:0000256" key="4">
    <source>
        <dbReference type="ARBA" id="ARBA00022737"/>
    </source>
</evidence>
<comment type="caution">
    <text evidence="10">The sequence shown here is derived from an EMBL/GenBank/DDBJ whole genome shotgun (WGS) entry which is preliminary data.</text>
</comment>
<dbReference type="EMBL" id="JBHSDC010000002">
    <property type="protein sequence ID" value="MFC4230920.1"/>
    <property type="molecule type" value="Genomic_DNA"/>
</dbReference>
<sequence length="250" mass="28197">MKQILLVFLLTCTSALFAQDNTVLFKEAENLERSFKEPEALDKYKQILANDAVNIKALVKATELSCSIGGRQENKNDKRLSFESALAFAQRALKVDANSAEANYAVAMASGKMTEVETENKKIVAYVKDTKAFADKAIALNPNFGKAYFVLGRWHYEMVNLSGIKKAAVKLFYGGLPEASLDNAILNMEKCKILEPYYMINYYFLNKAYKDNDKPAKQIEVLTKMVKLPNRTYDDAAMKEDAQKQLQQLQ</sequence>
<keyword evidence="9" id="KW-0732">Signal</keyword>
<dbReference type="PANTHER" id="PTHR16056:SF16">
    <property type="entry name" value="REGULATOR OF MICROTUBULE DYNAMICS PROTEIN 1"/>
    <property type="match status" value="1"/>
</dbReference>
<evidence type="ECO:0000256" key="8">
    <source>
        <dbReference type="ARBA" id="ARBA00041958"/>
    </source>
</evidence>
<evidence type="ECO:0000313" key="10">
    <source>
        <dbReference type="EMBL" id="MFC4230920.1"/>
    </source>
</evidence>
<evidence type="ECO:0000256" key="3">
    <source>
        <dbReference type="ARBA" id="ARBA00022490"/>
    </source>
</evidence>
<comment type="subcellular location">
    <subcellularLocation>
        <location evidence="1">Cytoplasm</location>
        <location evidence="1">Cytoskeleton</location>
    </subcellularLocation>
</comment>
<gene>
    <name evidence="10" type="ORF">ACFOW1_03385</name>
</gene>
<evidence type="ECO:0000256" key="9">
    <source>
        <dbReference type="SAM" id="SignalP"/>
    </source>
</evidence>
<name>A0ABV8PVX8_9BACT</name>
<organism evidence="10 11">
    <name type="scientific">Parasediminibacterium paludis</name>
    <dbReference type="NCBI Taxonomy" id="908966"/>
    <lineage>
        <taxon>Bacteria</taxon>
        <taxon>Pseudomonadati</taxon>
        <taxon>Bacteroidota</taxon>
        <taxon>Chitinophagia</taxon>
        <taxon>Chitinophagales</taxon>
        <taxon>Chitinophagaceae</taxon>
        <taxon>Parasediminibacterium</taxon>
    </lineage>
</organism>
<reference evidence="11" key="1">
    <citation type="journal article" date="2019" name="Int. J. Syst. Evol. Microbiol.">
        <title>The Global Catalogue of Microorganisms (GCM) 10K type strain sequencing project: providing services to taxonomists for standard genome sequencing and annotation.</title>
        <authorList>
            <consortium name="The Broad Institute Genomics Platform"/>
            <consortium name="The Broad Institute Genome Sequencing Center for Infectious Disease"/>
            <person name="Wu L."/>
            <person name="Ma J."/>
        </authorList>
    </citation>
    <scope>NUCLEOTIDE SEQUENCE [LARGE SCALE GENOMIC DNA]</scope>
    <source>
        <strain evidence="11">CECT 8010</strain>
    </source>
</reference>
<dbReference type="Proteomes" id="UP001595906">
    <property type="component" value="Unassembled WGS sequence"/>
</dbReference>
<evidence type="ECO:0000256" key="2">
    <source>
        <dbReference type="ARBA" id="ARBA00011375"/>
    </source>
</evidence>
<evidence type="ECO:0000256" key="5">
    <source>
        <dbReference type="ARBA" id="ARBA00022803"/>
    </source>
</evidence>
<evidence type="ECO:0000256" key="7">
    <source>
        <dbReference type="ARBA" id="ARBA00039966"/>
    </source>
</evidence>
<dbReference type="SUPFAM" id="SSF48452">
    <property type="entry name" value="TPR-like"/>
    <property type="match status" value="1"/>
</dbReference>